<gene>
    <name evidence="1" type="ORF">QCA50_011323</name>
</gene>
<reference evidence="1 2" key="1">
    <citation type="submission" date="2022-09" db="EMBL/GenBank/DDBJ databases">
        <authorList>
            <person name="Palmer J.M."/>
        </authorList>
    </citation>
    <scope>NUCLEOTIDE SEQUENCE [LARGE SCALE GENOMIC DNA]</scope>
    <source>
        <strain evidence="1 2">DSM 7382</strain>
    </source>
</reference>
<evidence type="ECO:0000313" key="1">
    <source>
        <dbReference type="EMBL" id="KAK7685460.1"/>
    </source>
</evidence>
<accession>A0AAW0G2X4</accession>
<keyword evidence="2" id="KW-1185">Reference proteome</keyword>
<dbReference type="AlphaFoldDB" id="A0AAW0G2X4"/>
<comment type="caution">
    <text evidence="1">The sequence shown here is derived from an EMBL/GenBank/DDBJ whole genome shotgun (WGS) entry which is preliminary data.</text>
</comment>
<organism evidence="1 2">
    <name type="scientific">Cerrena zonata</name>
    <dbReference type="NCBI Taxonomy" id="2478898"/>
    <lineage>
        <taxon>Eukaryota</taxon>
        <taxon>Fungi</taxon>
        <taxon>Dikarya</taxon>
        <taxon>Basidiomycota</taxon>
        <taxon>Agaricomycotina</taxon>
        <taxon>Agaricomycetes</taxon>
        <taxon>Polyporales</taxon>
        <taxon>Cerrenaceae</taxon>
        <taxon>Cerrena</taxon>
    </lineage>
</organism>
<evidence type="ECO:0000313" key="2">
    <source>
        <dbReference type="Proteomes" id="UP001385951"/>
    </source>
</evidence>
<dbReference type="EMBL" id="JASBNA010000020">
    <property type="protein sequence ID" value="KAK7685460.1"/>
    <property type="molecule type" value="Genomic_DNA"/>
</dbReference>
<name>A0AAW0G2X4_9APHY</name>
<proteinExistence type="predicted"/>
<sequence>MEERIKFVVGLLPTRVSRSFSLGHHLSSTATPHPSTTTQPTHFTILDCVSTETHSRILCPFRRVWPVISFISSLRRTAFRFVPPVYLHQNDGFVNWNETYQQSMHVPAVSQLS</sequence>
<dbReference type="Proteomes" id="UP001385951">
    <property type="component" value="Unassembled WGS sequence"/>
</dbReference>
<protein>
    <submittedName>
        <fullName evidence="1">Uncharacterized protein</fullName>
    </submittedName>
</protein>